<name>A0ACC0AAU9_CATRO</name>
<reference evidence="2" key="1">
    <citation type="journal article" date="2023" name="Nat. Plants">
        <title>Single-cell RNA sequencing provides a high-resolution roadmap for understanding the multicellular compartmentation of specialized metabolism.</title>
        <authorList>
            <person name="Sun S."/>
            <person name="Shen X."/>
            <person name="Li Y."/>
            <person name="Li Y."/>
            <person name="Wang S."/>
            <person name="Li R."/>
            <person name="Zhang H."/>
            <person name="Shen G."/>
            <person name="Guo B."/>
            <person name="Wei J."/>
            <person name="Xu J."/>
            <person name="St-Pierre B."/>
            <person name="Chen S."/>
            <person name="Sun C."/>
        </authorList>
    </citation>
    <scope>NUCLEOTIDE SEQUENCE [LARGE SCALE GENOMIC DNA]</scope>
</reference>
<keyword evidence="2" id="KW-1185">Reference proteome</keyword>
<comment type="caution">
    <text evidence="1">The sequence shown here is derived from an EMBL/GenBank/DDBJ whole genome shotgun (WGS) entry which is preliminary data.</text>
</comment>
<sequence length="92" mass="10360">MEEVPAHAHPGPIIPDLLTRQQEHRSTMVLDITRVYINNPTYRNTQIIGYPLVGVDRQMMTSKLQEVDDMTIGVLEGPPSSPTLYASVMRKV</sequence>
<protein>
    <submittedName>
        <fullName evidence="1">Uncharacterized protein</fullName>
    </submittedName>
</protein>
<evidence type="ECO:0000313" key="1">
    <source>
        <dbReference type="EMBL" id="KAI5658048.1"/>
    </source>
</evidence>
<evidence type="ECO:0000313" key="2">
    <source>
        <dbReference type="Proteomes" id="UP001060085"/>
    </source>
</evidence>
<dbReference type="Proteomes" id="UP001060085">
    <property type="component" value="Linkage Group LG06"/>
</dbReference>
<gene>
    <name evidence="1" type="ORF">M9H77_26841</name>
</gene>
<organism evidence="1 2">
    <name type="scientific">Catharanthus roseus</name>
    <name type="common">Madagascar periwinkle</name>
    <name type="synonym">Vinca rosea</name>
    <dbReference type="NCBI Taxonomy" id="4058"/>
    <lineage>
        <taxon>Eukaryota</taxon>
        <taxon>Viridiplantae</taxon>
        <taxon>Streptophyta</taxon>
        <taxon>Embryophyta</taxon>
        <taxon>Tracheophyta</taxon>
        <taxon>Spermatophyta</taxon>
        <taxon>Magnoliopsida</taxon>
        <taxon>eudicotyledons</taxon>
        <taxon>Gunneridae</taxon>
        <taxon>Pentapetalae</taxon>
        <taxon>asterids</taxon>
        <taxon>lamiids</taxon>
        <taxon>Gentianales</taxon>
        <taxon>Apocynaceae</taxon>
        <taxon>Rauvolfioideae</taxon>
        <taxon>Vinceae</taxon>
        <taxon>Catharanthinae</taxon>
        <taxon>Catharanthus</taxon>
    </lineage>
</organism>
<dbReference type="EMBL" id="CM044706">
    <property type="protein sequence ID" value="KAI5658048.1"/>
    <property type="molecule type" value="Genomic_DNA"/>
</dbReference>
<proteinExistence type="predicted"/>
<accession>A0ACC0AAU9</accession>